<comment type="caution">
    <text evidence="1">The sequence shown here is derived from an EMBL/GenBank/DDBJ whole genome shotgun (WGS) entry which is preliminary data.</text>
</comment>
<name>A0ABT3L082_9CYAN</name>
<dbReference type="EMBL" id="JAIHOM010000004">
    <property type="protein sequence ID" value="MCW6034908.1"/>
    <property type="molecule type" value="Genomic_DNA"/>
</dbReference>
<dbReference type="RefSeq" id="WP_265262565.1">
    <property type="nucleotide sequence ID" value="NZ_JAIHOM010000004.1"/>
</dbReference>
<gene>
    <name evidence="1" type="ORF">K4A83_01280</name>
</gene>
<organism evidence="1 2">
    <name type="scientific">Spirulina subsalsa FACHB-351</name>
    <dbReference type="NCBI Taxonomy" id="234711"/>
    <lineage>
        <taxon>Bacteria</taxon>
        <taxon>Bacillati</taxon>
        <taxon>Cyanobacteriota</taxon>
        <taxon>Cyanophyceae</taxon>
        <taxon>Spirulinales</taxon>
        <taxon>Spirulinaceae</taxon>
        <taxon>Spirulina</taxon>
    </lineage>
</organism>
<evidence type="ECO:0000313" key="1">
    <source>
        <dbReference type="EMBL" id="MCW6034908.1"/>
    </source>
</evidence>
<accession>A0ABT3L082</accession>
<protein>
    <submittedName>
        <fullName evidence="1">Uncharacterized protein</fullName>
    </submittedName>
</protein>
<keyword evidence="2" id="KW-1185">Reference proteome</keyword>
<proteinExistence type="predicted"/>
<sequence length="78" mass="8376">MMMIQSVSSLILTFSVITVTSGGVLLSVMGAQVSDPYGCAISPDNIGCEMNRPFDVKESDAAYDEDINLDAILSLERE</sequence>
<evidence type="ECO:0000313" key="2">
    <source>
        <dbReference type="Proteomes" id="UP001526426"/>
    </source>
</evidence>
<dbReference type="Proteomes" id="UP001526426">
    <property type="component" value="Unassembled WGS sequence"/>
</dbReference>
<reference evidence="1 2" key="1">
    <citation type="submission" date="2021-08" db="EMBL/GenBank/DDBJ databases">
        <title>Draft genome sequence of Spirulina subsalsa with high tolerance to salinity and hype-accumulation of phycocyanin.</title>
        <authorList>
            <person name="Pei H."/>
            <person name="Jiang L."/>
        </authorList>
    </citation>
    <scope>NUCLEOTIDE SEQUENCE [LARGE SCALE GENOMIC DNA]</scope>
    <source>
        <strain evidence="1 2">FACHB-351</strain>
    </source>
</reference>